<evidence type="ECO:0000313" key="2">
    <source>
        <dbReference type="EMBL" id="ANV80163.1"/>
    </source>
</evidence>
<reference evidence="2" key="1">
    <citation type="submission" date="2014-11" db="EMBL/GenBank/DDBJ databases">
        <authorList>
            <person name="Zhu J."/>
            <person name="Qi W."/>
            <person name="Song R."/>
        </authorList>
    </citation>
    <scope>NUCLEOTIDE SEQUENCE</scope>
</reference>
<dbReference type="InterPro" id="IPR027266">
    <property type="entry name" value="TrmE/GcvT-like"/>
</dbReference>
<evidence type="ECO:0008006" key="3">
    <source>
        <dbReference type="Google" id="ProtNLM"/>
    </source>
</evidence>
<keyword evidence="1" id="KW-0809">Transit peptide</keyword>
<accession>A0A1B1TD25</accession>
<dbReference type="NCBIfam" id="TIGR03317">
    <property type="entry name" value="ygfZ_signature"/>
    <property type="match status" value="1"/>
</dbReference>
<name>A0A1B1TD25_9ARCH</name>
<organism evidence="2">
    <name type="scientific">uncultured Poseidoniia archaeon</name>
    <dbReference type="NCBI Taxonomy" id="1697135"/>
    <lineage>
        <taxon>Archaea</taxon>
        <taxon>Methanobacteriati</taxon>
        <taxon>Thermoplasmatota</taxon>
        <taxon>Candidatus Poseidoniia</taxon>
        <taxon>environmental samples</taxon>
    </lineage>
</organism>
<dbReference type="AlphaFoldDB" id="A0A1B1TD25"/>
<dbReference type="EMBL" id="KP211876">
    <property type="protein sequence ID" value="ANV80163.1"/>
    <property type="molecule type" value="Genomic_DNA"/>
</dbReference>
<reference evidence="2" key="2">
    <citation type="journal article" date="2015" name="ISME J.">
        <title>A new class of marine Euryarchaeota group II from the Mediterranean deep chlorophyll maximum.</title>
        <authorList>
            <person name="Martin-Cuadrado A.B."/>
            <person name="Garcia-Heredia I."/>
            <person name="Molto A.G."/>
            <person name="Lopez-Ubeda R."/>
            <person name="Kimes N."/>
            <person name="Lopez-Garcia P."/>
            <person name="Moreira D."/>
            <person name="Rodriguez-Valera F."/>
        </authorList>
    </citation>
    <scope>NUCLEOTIDE SEQUENCE</scope>
</reference>
<dbReference type="SUPFAM" id="SSF103025">
    <property type="entry name" value="Folate-binding domain"/>
    <property type="match status" value="1"/>
</dbReference>
<evidence type="ECO:0000256" key="1">
    <source>
        <dbReference type="ARBA" id="ARBA00022946"/>
    </source>
</evidence>
<protein>
    <recommendedName>
        <fullName evidence="3">Aminomethyltransferase folate-binding domain-containing protein</fullName>
    </recommendedName>
</protein>
<dbReference type="PIRSF" id="PIRSF006487">
    <property type="entry name" value="GcvT"/>
    <property type="match status" value="1"/>
</dbReference>
<dbReference type="Gene3D" id="3.30.1360.120">
    <property type="entry name" value="Probable tRNA modification gtpase trme, domain 1"/>
    <property type="match status" value="1"/>
</dbReference>
<sequence>MWLRSIFWLINMGNIDYYIHNCSISVAEGKDCIEHINRLITSNIKSISDLQSIDTLICNANGRITDSLQILRIQEQLLILGNSEVAEDTRKLIVSGIHWNEDVRIMNGDEILSKISIIGYEDDLLEIIPKEYNRINNNWLNWKENYFKASKHNGRIKIDVILKTNEIDSFIMENFGPSCNKLVIEKWVDFRISNGILSFDEYKHNFLPSELGLDKFVDLKKGCYPGQEIHARLESREKRKKKILRFRSDKEIQLGKYVSGNGTKINITTSVGNSGFLIINNLEEEIKINEFILKTDELDIIEIS</sequence>
<dbReference type="PANTHER" id="PTHR22602">
    <property type="entry name" value="TRANSFERASE CAF17, MITOCHONDRIAL-RELATED"/>
    <property type="match status" value="1"/>
</dbReference>
<dbReference type="InterPro" id="IPR017703">
    <property type="entry name" value="YgfZ/GCV_T_CS"/>
</dbReference>
<dbReference type="PANTHER" id="PTHR22602:SF0">
    <property type="entry name" value="TRANSFERASE CAF17, MITOCHONDRIAL-RELATED"/>
    <property type="match status" value="1"/>
</dbReference>
<dbReference type="InterPro" id="IPR045179">
    <property type="entry name" value="YgfZ/GcvT"/>
</dbReference>
<proteinExistence type="predicted"/>
<dbReference type="GO" id="GO:0016226">
    <property type="term" value="P:iron-sulfur cluster assembly"/>
    <property type="evidence" value="ECO:0007669"/>
    <property type="project" value="TreeGrafter"/>
</dbReference>